<dbReference type="Proteomes" id="UP001165381">
    <property type="component" value="Unassembled WGS sequence"/>
</dbReference>
<keyword evidence="1" id="KW-0812">Transmembrane</keyword>
<evidence type="ECO:0008006" key="4">
    <source>
        <dbReference type="Google" id="ProtNLM"/>
    </source>
</evidence>
<evidence type="ECO:0000313" key="3">
    <source>
        <dbReference type="Proteomes" id="UP001165381"/>
    </source>
</evidence>
<name>A0ABT0QIG7_9FLAO</name>
<proteinExistence type="predicted"/>
<accession>A0ABT0QIG7</accession>
<protein>
    <recommendedName>
        <fullName evidence="4">DUF4157 domain-containing protein</fullName>
    </recommendedName>
</protein>
<dbReference type="RefSeq" id="WP_249973339.1">
    <property type="nucleotide sequence ID" value="NZ_JAMFLZ010000004.1"/>
</dbReference>
<comment type="caution">
    <text evidence="2">The sequence shown here is derived from an EMBL/GenBank/DDBJ whole genome shotgun (WGS) entry which is preliminary data.</text>
</comment>
<keyword evidence="3" id="KW-1185">Reference proteome</keyword>
<keyword evidence="1" id="KW-0472">Membrane</keyword>
<organism evidence="2 3">
    <name type="scientific">Jejuia spongiicola</name>
    <dbReference type="NCBI Taxonomy" id="2942207"/>
    <lineage>
        <taxon>Bacteria</taxon>
        <taxon>Pseudomonadati</taxon>
        <taxon>Bacteroidota</taxon>
        <taxon>Flavobacteriia</taxon>
        <taxon>Flavobacteriales</taxon>
        <taxon>Flavobacteriaceae</taxon>
        <taxon>Jejuia</taxon>
    </lineage>
</organism>
<sequence length="112" mass="13964">MILISKYLVPKGYTGLTVFPFVFLKNKCFKTDYVLINHEKIHLRQQLEMLIIPFYIFYIFEFLFRLFQYKRWHLAYKNISFEREAYSNELNLDYLKQRSFWGFLKYLRSNDF</sequence>
<dbReference type="EMBL" id="JAMFLZ010000004">
    <property type="protein sequence ID" value="MCL6295765.1"/>
    <property type="molecule type" value="Genomic_DNA"/>
</dbReference>
<feature type="transmembrane region" description="Helical" evidence="1">
    <location>
        <begin position="49"/>
        <end position="67"/>
    </location>
</feature>
<reference evidence="2" key="1">
    <citation type="submission" date="2022-05" db="EMBL/GenBank/DDBJ databases">
        <authorList>
            <person name="Park J.-S."/>
        </authorList>
    </citation>
    <scope>NUCLEOTIDE SEQUENCE</scope>
    <source>
        <strain evidence="2">2012CJ34-3</strain>
    </source>
</reference>
<gene>
    <name evidence="2" type="ORF">M3P09_12215</name>
</gene>
<keyword evidence="1" id="KW-1133">Transmembrane helix</keyword>
<evidence type="ECO:0000313" key="2">
    <source>
        <dbReference type="EMBL" id="MCL6295765.1"/>
    </source>
</evidence>
<evidence type="ECO:0000256" key="1">
    <source>
        <dbReference type="SAM" id="Phobius"/>
    </source>
</evidence>